<evidence type="ECO:0000256" key="13">
    <source>
        <dbReference type="ARBA" id="ARBA00048931"/>
    </source>
</evidence>
<evidence type="ECO:0000259" key="19">
    <source>
        <dbReference type="PROSITE" id="PS51098"/>
    </source>
</evidence>
<dbReference type="Proteomes" id="UP000287857">
    <property type="component" value="Unassembled WGS sequence"/>
</dbReference>
<evidence type="ECO:0000256" key="17">
    <source>
        <dbReference type="SAM" id="Phobius"/>
    </source>
</evidence>
<dbReference type="EMBL" id="NGJS01000027">
    <property type="protein sequence ID" value="RST96397.1"/>
    <property type="molecule type" value="Genomic_DNA"/>
</dbReference>
<evidence type="ECO:0000256" key="5">
    <source>
        <dbReference type="ARBA" id="ARBA00022679"/>
    </source>
</evidence>
<comment type="catalytic activity">
    <reaction evidence="13">
        <text>N(pros)-phospho-L-histidyl-[protein](out) + sucrose = sucrose 6(G)-phosphate(in) + L-histidyl-[protein]</text>
        <dbReference type="Rhea" id="RHEA:49236"/>
        <dbReference type="Rhea" id="RHEA-COMP:9745"/>
        <dbReference type="Rhea" id="RHEA-COMP:9746"/>
        <dbReference type="ChEBI" id="CHEBI:17992"/>
        <dbReference type="ChEBI" id="CHEBI:29979"/>
        <dbReference type="ChEBI" id="CHEBI:64837"/>
        <dbReference type="ChEBI" id="CHEBI:91002"/>
        <dbReference type="EC" id="2.7.1.211"/>
    </reaction>
</comment>
<feature type="transmembrane region" description="Helical" evidence="17">
    <location>
        <begin position="326"/>
        <end position="345"/>
    </location>
</feature>
<comment type="function">
    <text evidence="12">The phosphoenolpyruvate-dependent sugar phosphotransferase system (sugar PTS), a major carbohydrate active transport system, catalyzes the phosphorylation of incoming sugar substrates concomitantly with their translocation across the cell membrane. This system is involved in sucrose transport.</text>
</comment>
<feature type="transmembrane region" description="Helical" evidence="17">
    <location>
        <begin position="213"/>
        <end position="230"/>
    </location>
</feature>
<evidence type="ECO:0000256" key="1">
    <source>
        <dbReference type="ARBA" id="ARBA00004651"/>
    </source>
</evidence>
<evidence type="ECO:0000256" key="6">
    <source>
        <dbReference type="ARBA" id="ARBA00022683"/>
    </source>
</evidence>
<sequence>MAKQTNQELGKTIIELVGGKSNIISLVHCATRLRFKLKDESKAETDELNKLDGVIQVVQSGGQYQVVIGSHVKEVYNPIMEMTGLDDEEGSTDQLSDGNILNKFVDIISGIFTPFLGALAGVGILRGFLTLAVTIGLLSDQSGTYKIFLAASDGFMQFLPMAIAITAARKFKTDPFISLAITSALIYPEITANAVTGALNFFGIPIIMNPTGYMQTVIPIILFVWVQSYIEKFAKKISPDALKIMMVPLVTILIMVPLTFIAIGPLGTIIGAGLGKGYAVIFGFSPLVAGLIMGGLWQVFVMFGMHWGLIPIALNNLTTNNFDTMTPMLLGAVIAQAGAALAVALRTKNEKRKALAISGTLTAIFGITEPTVYGVTLPLKKPFIAACIGGAVGGGIIAAGGVKIFVGGLISLLSIPGFISTVDGVESNVVIGIIGTVVAFVVSFVLTFVLGFDREDEHKDNAETSVSNNSKENEMIKAPLTGKVVKLDDISDQVFSSGALGKGVGIEPSSGELRAPLSGKVTTVFPTGHAIGITSDSGIEILMHIGMDTVELEGNGFDIKVTEGQQVDEGTLLVVADLVYIKDKGYSTITPVVVTNTTSYLDVLDLNQTDIVTGEELLTVVK</sequence>
<dbReference type="GO" id="GO:0015771">
    <property type="term" value="P:trehalose transport"/>
    <property type="evidence" value="ECO:0007669"/>
    <property type="project" value="TreeGrafter"/>
</dbReference>
<dbReference type="InterPro" id="IPR036878">
    <property type="entry name" value="Glu_permease_IIB"/>
</dbReference>
<dbReference type="InterPro" id="IPR001996">
    <property type="entry name" value="PTS_IIB_1"/>
</dbReference>
<dbReference type="FunFam" id="3.30.1360.60:FF:000001">
    <property type="entry name" value="PTS system glucose-specific IIBC component PtsG"/>
    <property type="match status" value="1"/>
</dbReference>
<dbReference type="InterPro" id="IPR001127">
    <property type="entry name" value="PTS_EIIA_1_perm"/>
</dbReference>
<evidence type="ECO:0000256" key="3">
    <source>
        <dbReference type="ARBA" id="ARBA00022475"/>
    </source>
</evidence>
<keyword evidence="10 17" id="KW-0472">Membrane</keyword>
<keyword evidence="4" id="KW-0762">Sugar transport</keyword>
<feature type="transmembrane region" description="Helical" evidence="17">
    <location>
        <begin position="242"/>
        <end position="263"/>
    </location>
</feature>
<dbReference type="PROSITE" id="PS01035">
    <property type="entry name" value="PTS_EIIB_TYPE_1_CYS"/>
    <property type="match status" value="1"/>
</dbReference>
<evidence type="ECO:0000256" key="9">
    <source>
        <dbReference type="ARBA" id="ARBA00022989"/>
    </source>
</evidence>
<keyword evidence="22" id="KW-1185">Reference proteome</keyword>
<evidence type="ECO:0000313" key="21">
    <source>
        <dbReference type="EMBL" id="RST96397.1"/>
    </source>
</evidence>
<evidence type="ECO:0000256" key="16">
    <source>
        <dbReference type="PROSITE-ProRule" id="PRU00421"/>
    </source>
</evidence>
<dbReference type="GO" id="GO:0009401">
    <property type="term" value="P:phosphoenolpyruvate-dependent sugar phosphotransferase system"/>
    <property type="evidence" value="ECO:0007669"/>
    <property type="project" value="UniProtKB-KW"/>
</dbReference>
<dbReference type="GO" id="GO:0016301">
    <property type="term" value="F:kinase activity"/>
    <property type="evidence" value="ECO:0007669"/>
    <property type="project" value="UniProtKB-KW"/>
</dbReference>
<feature type="transmembrane region" description="Helical" evidence="17">
    <location>
        <begin position="147"/>
        <end position="167"/>
    </location>
</feature>
<dbReference type="InterPro" id="IPR018113">
    <property type="entry name" value="PTrfase_EIIB_Cys"/>
</dbReference>
<dbReference type="SUPFAM" id="SSF55604">
    <property type="entry name" value="Glucose permease domain IIB"/>
    <property type="match status" value="1"/>
</dbReference>
<keyword evidence="6" id="KW-0598">Phosphotransferase system</keyword>
<feature type="domain" description="PTS EIIA type-1" evidence="18">
    <location>
        <begin position="492"/>
        <end position="596"/>
    </location>
</feature>
<dbReference type="GO" id="GO:0005886">
    <property type="term" value="C:plasma membrane"/>
    <property type="evidence" value="ECO:0007669"/>
    <property type="project" value="UniProtKB-SubCell"/>
</dbReference>
<feature type="transmembrane region" description="Helical" evidence="17">
    <location>
        <begin position="383"/>
        <end position="410"/>
    </location>
</feature>
<evidence type="ECO:0000256" key="7">
    <source>
        <dbReference type="ARBA" id="ARBA00022692"/>
    </source>
</evidence>
<dbReference type="GO" id="GO:0008982">
    <property type="term" value="F:protein-N(PI)-phosphohistidine-sugar phosphotransferase activity"/>
    <property type="evidence" value="ECO:0007669"/>
    <property type="project" value="InterPro"/>
</dbReference>
<dbReference type="Pfam" id="PF00367">
    <property type="entry name" value="PTS_EIIB"/>
    <property type="match status" value="1"/>
</dbReference>
<dbReference type="CDD" id="cd00212">
    <property type="entry name" value="PTS_IIB_glc"/>
    <property type="match status" value="1"/>
</dbReference>
<dbReference type="InterPro" id="IPR050558">
    <property type="entry name" value="PTS_Sugar-Specific_Components"/>
</dbReference>
<dbReference type="PANTHER" id="PTHR30175:SF1">
    <property type="entry name" value="PTS SYSTEM ARBUTIN-, CELLOBIOSE-, AND SALICIN-SPECIFIC EIIBC COMPONENT-RELATED"/>
    <property type="match status" value="1"/>
</dbReference>
<dbReference type="RefSeq" id="WP_125984810.1">
    <property type="nucleotide sequence ID" value="NZ_NGJS01000027.1"/>
</dbReference>
<feature type="transmembrane region" description="Helical" evidence="17">
    <location>
        <begin position="111"/>
        <end position="135"/>
    </location>
</feature>
<dbReference type="PROSITE" id="PS00018">
    <property type="entry name" value="EF_HAND_1"/>
    <property type="match status" value="1"/>
</dbReference>
<dbReference type="Pfam" id="PF02378">
    <property type="entry name" value="PTS_EIIC"/>
    <property type="match status" value="1"/>
</dbReference>
<evidence type="ECO:0000256" key="11">
    <source>
        <dbReference type="ARBA" id="ARBA00044053"/>
    </source>
</evidence>
<evidence type="ECO:0000256" key="14">
    <source>
        <dbReference type="ARBA" id="ARBA00074554"/>
    </source>
</evidence>
<dbReference type="InterPro" id="IPR011055">
    <property type="entry name" value="Dup_hybrid_motif"/>
</dbReference>
<dbReference type="EC" id="2.7.1.211" evidence="11"/>
<dbReference type="AlphaFoldDB" id="A0A429ZRU9"/>
<evidence type="ECO:0000259" key="18">
    <source>
        <dbReference type="PROSITE" id="PS51093"/>
    </source>
</evidence>
<feature type="domain" description="PTS EIIB type-1" evidence="19">
    <location>
        <begin position="7"/>
        <end position="89"/>
    </location>
</feature>
<reference evidence="21 22" key="1">
    <citation type="submission" date="2017-05" db="EMBL/GenBank/DDBJ databases">
        <title>Vagococcus spp. assemblies.</title>
        <authorList>
            <person name="Gulvik C.A."/>
        </authorList>
    </citation>
    <scope>NUCLEOTIDE SEQUENCE [LARGE SCALE GENOMIC DNA]</scope>
    <source>
        <strain evidence="21 22">SS1995</strain>
    </source>
</reference>
<dbReference type="OrthoDB" id="9769191at2"/>
<keyword evidence="5" id="KW-0808">Transferase</keyword>
<feature type="transmembrane region" description="Helical" evidence="17">
    <location>
        <begin position="179"/>
        <end position="207"/>
    </location>
</feature>
<gene>
    <name evidence="21" type="ORF">CBF37_11140</name>
</gene>
<dbReference type="PROSITE" id="PS51098">
    <property type="entry name" value="PTS_EIIB_TYPE_1"/>
    <property type="match status" value="1"/>
</dbReference>
<keyword evidence="3" id="KW-1003">Cell membrane</keyword>
<keyword evidence="8" id="KW-0418">Kinase</keyword>
<dbReference type="Gene3D" id="3.30.1360.60">
    <property type="entry name" value="Glucose permease domain IIB"/>
    <property type="match status" value="1"/>
</dbReference>
<evidence type="ECO:0000259" key="20">
    <source>
        <dbReference type="PROSITE" id="PS51103"/>
    </source>
</evidence>
<feature type="active site" description="Phosphocysteine intermediate; for EIIB activity" evidence="16">
    <location>
        <position position="29"/>
    </location>
</feature>
<dbReference type="PANTHER" id="PTHR30175">
    <property type="entry name" value="PHOSPHOTRANSFERASE SYSTEM TRANSPORT PROTEIN"/>
    <property type="match status" value="1"/>
</dbReference>
<evidence type="ECO:0000313" key="22">
    <source>
        <dbReference type="Proteomes" id="UP000287857"/>
    </source>
</evidence>
<comment type="caution">
    <text evidence="21">The sequence shown here is derived from an EMBL/GenBank/DDBJ whole genome shotgun (WGS) entry which is preliminary data.</text>
</comment>
<evidence type="ECO:0000256" key="8">
    <source>
        <dbReference type="ARBA" id="ARBA00022777"/>
    </source>
</evidence>
<evidence type="ECO:0000256" key="2">
    <source>
        <dbReference type="ARBA" id="ARBA00022448"/>
    </source>
</evidence>
<proteinExistence type="predicted"/>
<dbReference type="PROSITE" id="PS00371">
    <property type="entry name" value="PTS_EIIA_TYPE_1_HIS"/>
    <property type="match status" value="1"/>
</dbReference>
<accession>A0A429ZRU9</accession>
<dbReference type="Gene3D" id="2.70.70.10">
    <property type="entry name" value="Glucose Permease (Domain IIA)"/>
    <property type="match status" value="1"/>
</dbReference>
<dbReference type="SUPFAM" id="SSF51261">
    <property type="entry name" value="Duplicated hybrid motif"/>
    <property type="match status" value="1"/>
</dbReference>
<dbReference type="FunFam" id="2.70.70.10:FF:000001">
    <property type="entry name" value="PTS system glucose-specific IIA component"/>
    <property type="match status" value="1"/>
</dbReference>
<organism evidence="21 22">
    <name type="scientific">Vagococcus vulneris</name>
    <dbReference type="NCBI Taxonomy" id="1977869"/>
    <lineage>
        <taxon>Bacteria</taxon>
        <taxon>Bacillati</taxon>
        <taxon>Bacillota</taxon>
        <taxon>Bacilli</taxon>
        <taxon>Lactobacillales</taxon>
        <taxon>Enterococcaceae</taxon>
        <taxon>Vagococcus</taxon>
    </lineage>
</organism>
<evidence type="ECO:0000256" key="4">
    <source>
        <dbReference type="ARBA" id="ARBA00022597"/>
    </source>
</evidence>
<dbReference type="InterPro" id="IPR003352">
    <property type="entry name" value="PTS_EIIC"/>
</dbReference>
<keyword evidence="2" id="KW-0813">Transport</keyword>
<protein>
    <recommendedName>
        <fullName evidence="14">PTS system sucrose-specific EIIBCA component</fullName>
        <ecNumber evidence="11">2.7.1.211</ecNumber>
    </recommendedName>
    <alternativeName>
        <fullName evidence="15">EIIBCA-Scr</fullName>
    </alternativeName>
</protein>
<dbReference type="InterPro" id="IPR018247">
    <property type="entry name" value="EF_Hand_1_Ca_BS"/>
</dbReference>
<dbReference type="PROSITE" id="PS51093">
    <property type="entry name" value="PTS_EIIA_TYPE_1"/>
    <property type="match status" value="1"/>
</dbReference>
<comment type="subcellular location">
    <subcellularLocation>
        <location evidence="1">Cell membrane</location>
        <topology evidence="1">Multi-pass membrane protein</topology>
    </subcellularLocation>
</comment>
<feature type="domain" description="PTS EIIC type-1" evidence="20">
    <location>
        <begin position="106"/>
        <end position="462"/>
    </location>
</feature>
<dbReference type="NCBIfam" id="TIGR01995">
    <property type="entry name" value="PTS-II-ABC-beta"/>
    <property type="match status" value="1"/>
</dbReference>
<evidence type="ECO:0000256" key="15">
    <source>
        <dbReference type="ARBA" id="ARBA00081008"/>
    </source>
</evidence>
<evidence type="ECO:0000256" key="10">
    <source>
        <dbReference type="ARBA" id="ARBA00023136"/>
    </source>
</evidence>
<evidence type="ECO:0000256" key="12">
    <source>
        <dbReference type="ARBA" id="ARBA00045139"/>
    </source>
</evidence>
<dbReference type="PROSITE" id="PS51103">
    <property type="entry name" value="PTS_EIIC_TYPE_1"/>
    <property type="match status" value="1"/>
</dbReference>
<keyword evidence="7 17" id="KW-0812">Transmembrane</keyword>
<name>A0A429ZRU9_9ENTE</name>
<feature type="transmembrane region" description="Helical" evidence="17">
    <location>
        <begin position="430"/>
        <end position="452"/>
    </location>
</feature>
<keyword evidence="9 17" id="KW-1133">Transmembrane helix</keyword>
<dbReference type="InterPro" id="IPR011297">
    <property type="entry name" value="PTS_IIABC_b_glu"/>
</dbReference>
<dbReference type="NCBIfam" id="TIGR00830">
    <property type="entry name" value="PTBA"/>
    <property type="match status" value="1"/>
</dbReference>
<dbReference type="GO" id="GO:0090589">
    <property type="term" value="F:protein-phosphocysteine-trehalose phosphotransferase system transporter activity"/>
    <property type="evidence" value="ECO:0007669"/>
    <property type="project" value="TreeGrafter"/>
</dbReference>
<dbReference type="Pfam" id="PF00358">
    <property type="entry name" value="PTS_EIIA_1"/>
    <property type="match status" value="1"/>
</dbReference>
<dbReference type="InterPro" id="IPR013013">
    <property type="entry name" value="PTS_EIIC_1"/>
</dbReference>